<protein>
    <submittedName>
        <fullName evidence="2">DinB_2 domain-containing protein</fullName>
    </submittedName>
</protein>
<organism evidence="2 3">
    <name type="scientific">Tenacibaculum polynesiense</name>
    <dbReference type="NCBI Taxonomy" id="3137857"/>
    <lineage>
        <taxon>Bacteria</taxon>
        <taxon>Pseudomonadati</taxon>
        <taxon>Bacteroidota</taxon>
        <taxon>Flavobacteriia</taxon>
        <taxon>Flavobacteriales</taxon>
        <taxon>Flavobacteriaceae</taxon>
        <taxon>Tenacibaculum</taxon>
    </lineage>
</organism>
<evidence type="ECO:0000313" key="3">
    <source>
        <dbReference type="Proteomes" id="UP001497527"/>
    </source>
</evidence>
<evidence type="ECO:0000259" key="1">
    <source>
        <dbReference type="Pfam" id="PF12867"/>
    </source>
</evidence>
<gene>
    <name evidence="2" type="ORF">T190423A01A_30260</name>
</gene>
<keyword evidence="3" id="KW-1185">Reference proteome</keyword>
<accession>A0ABM9PC15</accession>
<dbReference type="Proteomes" id="UP001497527">
    <property type="component" value="Unassembled WGS sequence"/>
</dbReference>
<reference evidence="2 3" key="1">
    <citation type="submission" date="2024-05" db="EMBL/GenBank/DDBJ databases">
        <authorList>
            <person name="Duchaud E."/>
        </authorList>
    </citation>
    <scope>NUCLEOTIDE SEQUENCE [LARGE SCALE GENOMIC DNA]</scope>
    <source>
        <strain evidence="2">Ena-SAMPLE-TAB-13-05-2024-13:56:06:370-140308</strain>
    </source>
</reference>
<dbReference type="SUPFAM" id="SSF109854">
    <property type="entry name" value="DinB/YfiT-like putative metalloenzymes"/>
    <property type="match status" value="1"/>
</dbReference>
<dbReference type="Pfam" id="PF12867">
    <property type="entry name" value="DinB_2"/>
    <property type="match status" value="1"/>
</dbReference>
<comment type="caution">
    <text evidence="2">The sequence shown here is derived from an EMBL/GenBank/DDBJ whole genome shotgun (WGS) entry which is preliminary data.</text>
</comment>
<dbReference type="InterPro" id="IPR034660">
    <property type="entry name" value="DinB/YfiT-like"/>
</dbReference>
<dbReference type="RefSeq" id="WP_348717159.1">
    <property type="nucleotide sequence ID" value="NZ_CAXJIO010000012.1"/>
</dbReference>
<name>A0ABM9PC15_9FLAO</name>
<proteinExistence type="predicted"/>
<dbReference type="InterPro" id="IPR024775">
    <property type="entry name" value="DinB-like"/>
</dbReference>
<sequence>MTKKDLQASEYNEYYGNYINLVAADTELVAGFEKDEKYVIDFFSNVPENKLLHRYQEGKWTIKEILQHIIDTERIFMYRFFRIARNDQSPLMGFEQNDYIEPSEANNKSLEALLTEFKLTRQYSLNLIASIPEEHLINMGTASNAAVSARACAYILLGHSMWHINIINERYL</sequence>
<dbReference type="EMBL" id="CAXJIO010000012">
    <property type="protein sequence ID" value="CAL2103146.1"/>
    <property type="molecule type" value="Genomic_DNA"/>
</dbReference>
<dbReference type="Gene3D" id="1.20.120.450">
    <property type="entry name" value="dinb family like domain"/>
    <property type="match status" value="1"/>
</dbReference>
<feature type="domain" description="DinB-like" evidence="1">
    <location>
        <begin position="33"/>
        <end position="167"/>
    </location>
</feature>
<evidence type="ECO:0000313" key="2">
    <source>
        <dbReference type="EMBL" id="CAL2103146.1"/>
    </source>
</evidence>